<accession>A0A0D0CD69</accession>
<dbReference type="EMBL" id="KN834836">
    <property type="protein sequence ID" value="KIK52908.1"/>
    <property type="molecule type" value="Genomic_DNA"/>
</dbReference>
<reference evidence="1 2" key="1">
    <citation type="submission" date="2014-04" db="EMBL/GenBank/DDBJ databases">
        <title>Evolutionary Origins and Diversification of the Mycorrhizal Mutualists.</title>
        <authorList>
            <consortium name="DOE Joint Genome Institute"/>
            <consortium name="Mycorrhizal Genomics Consortium"/>
            <person name="Kohler A."/>
            <person name="Kuo A."/>
            <person name="Nagy L.G."/>
            <person name="Floudas D."/>
            <person name="Copeland A."/>
            <person name="Barry K.W."/>
            <person name="Cichocki N."/>
            <person name="Veneault-Fourrey C."/>
            <person name="LaButti K."/>
            <person name="Lindquist E.A."/>
            <person name="Lipzen A."/>
            <person name="Lundell T."/>
            <person name="Morin E."/>
            <person name="Murat C."/>
            <person name="Riley R."/>
            <person name="Ohm R."/>
            <person name="Sun H."/>
            <person name="Tunlid A."/>
            <person name="Henrissat B."/>
            <person name="Grigoriev I.V."/>
            <person name="Hibbett D.S."/>
            <person name="Martin F."/>
        </authorList>
    </citation>
    <scope>NUCLEOTIDE SEQUENCE [LARGE SCALE GENOMIC DNA]</scope>
    <source>
        <strain evidence="1 2">FD-317 M1</strain>
    </source>
</reference>
<evidence type="ECO:0000313" key="1">
    <source>
        <dbReference type="EMBL" id="KIK52908.1"/>
    </source>
</evidence>
<gene>
    <name evidence="1" type="ORF">GYMLUDRAFT_948045</name>
</gene>
<dbReference type="HOGENOM" id="CLU_1008504_0_0_1"/>
<evidence type="ECO:0000313" key="2">
    <source>
        <dbReference type="Proteomes" id="UP000053593"/>
    </source>
</evidence>
<dbReference type="AlphaFoldDB" id="A0A0D0CD69"/>
<protein>
    <submittedName>
        <fullName evidence="1">Uncharacterized protein</fullName>
    </submittedName>
</protein>
<keyword evidence="2" id="KW-1185">Reference proteome</keyword>
<dbReference type="OrthoDB" id="185373at2759"/>
<sequence>MQTARTLLIRPKSFVRRIAQLPPFALPTKPLVGQNEPKLWLSDRFGARNWVYSEDHTLTFEPTIENLHHLISENKFASARRVLCTLQDQGKDIPHHMIFLDAALGEINTLSSVTHTAFFGWLNLIPAKHHPSSPGFGKNPFRFFNNTLFRSGNPSRDLEVILGMVKIASSKGYFFEQFQTVTPLMTRLVKPQSGLVLMLELEKSYIDYVKGVWPRHAERHAFMVRKVLILACCEAKGRWLRMAMKLLKLSKREGIPVSADLVGLVQLLKRNEIVDT</sequence>
<dbReference type="Proteomes" id="UP000053593">
    <property type="component" value="Unassembled WGS sequence"/>
</dbReference>
<proteinExistence type="predicted"/>
<organism evidence="1 2">
    <name type="scientific">Collybiopsis luxurians FD-317 M1</name>
    <dbReference type="NCBI Taxonomy" id="944289"/>
    <lineage>
        <taxon>Eukaryota</taxon>
        <taxon>Fungi</taxon>
        <taxon>Dikarya</taxon>
        <taxon>Basidiomycota</taxon>
        <taxon>Agaricomycotina</taxon>
        <taxon>Agaricomycetes</taxon>
        <taxon>Agaricomycetidae</taxon>
        <taxon>Agaricales</taxon>
        <taxon>Marasmiineae</taxon>
        <taxon>Omphalotaceae</taxon>
        <taxon>Collybiopsis</taxon>
        <taxon>Collybiopsis luxurians</taxon>
    </lineage>
</organism>
<name>A0A0D0CD69_9AGAR</name>